<evidence type="ECO:0000313" key="2">
    <source>
        <dbReference type="EMBL" id="RGX77858.1"/>
    </source>
</evidence>
<keyword evidence="1" id="KW-0812">Transmembrane</keyword>
<gene>
    <name evidence="2" type="ORF">DXA68_14035</name>
    <name evidence="3" type="ORF">SAMN05444350_12732</name>
</gene>
<keyword evidence="1" id="KW-0472">Membrane</keyword>
<evidence type="ECO:0000313" key="4">
    <source>
        <dbReference type="Proteomes" id="UP000184192"/>
    </source>
</evidence>
<name>A0A1M6J7H9_9BACE</name>
<feature type="transmembrane region" description="Helical" evidence="1">
    <location>
        <begin position="6"/>
        <end position="23"/>
    </location>
</feature>
<dbReference type="Proteomes" id="UP000286075">
    <property type="component" value="Unassembled WGS sequence"/>
</dbReference>
<dbReference type="EMBL" id="FQZN01000027">
    <property type="protein sequence ID" value="SHJ42659.1"/>
    <property type="molecule type" value="Genomic_DNA"/>
</dbReference>
<dbReference type="EMBL" id="QSCF01000022">
    <property type="protein sequence ID" value="RGX77858.1"/>
    <property type="molecule type" value="Genomic_DNA"/>
</dbReference>
<keyword evidence="1" id="KW-1133">Transmembrane helix</keyword>
<reference evidence="4" key="2">
    <citation type="submission" date="2016-11" db="EMBL/GenBank/DDBJ databases">
        <authorList>
            <person name="Varghese N."/>
            <person name="Submissions S."/>
        </authorList>
    </citation>
    <scope>NUCLEOTIDE SEQUENCE [LARGE SCALE GENOMIC DNA]</scope>
    <source>
        <strain evidence="4">DSM 26884</strain>
    </source>
</reference>
<dbReference type="AlphaFoldDB" id="A0A1M6J7H9"/>
<evidence type="ECO:0000256" key="1">
    <source>
        <dbReference type="SAM" id="Phobius"/>
    </source>
</evidence>
<evidence type="ECO:0000313" key="3">
    <source>
        <dbReference type="EMBL" id="SHJ42659.1"/>
    </source>
</evidence>
<feature type="transmembrane region" description="Helical" evidence="1">
    <location>
        <begin position="35"/>
        <end position="51"/>
    </location>
</feature>
<sequence length="69" mass="8013">MTLLILILIAIPVCILTILLWIFNDYQKYKKQNCSLLLLFLVLPATMQVLSTDNPQFFNTSNFIITQSY</sequence>
<accession>A0A1M6J7H9</accession>
<keyword evidence="4" id="KW-1185">Reference proteome</keyword>
<dbReference type="OrthoDB" id="1049404at2"/>
<protein>
    <submittedName>
        <fullName evidence="3">Uncharacterized protein</fullName>
    </submittedName>
</protein>
<evidence type="ECO:0000313" key="5">
    <source>
        <dbReference type="Proteomes" id="UP000286075"/>
    </source>
</evidence>
<proteinExistence type="predicted"/>
<reference evidence="3" key="1">
    <citation type="submission" date="2016-11" db="EMBL/GenBank/DDBJ databases">
        <authorList>
            <person name="Jaros S."/>
            <person name="Januszkiewicz K."/>
            <person name="Wedrychowicz H."/>
        </authorList>
    </citation>
    <scope>NUCLEOTIDE SEQUENCE [LARGE SCALE GENOMIC DNA]</scope>
    <source>
        <strain evidence="3">DSM 26884</strain>
    </source>
</reference>
<organism evidence="3 4">
    <name type="scientific">Bacteroides stercorirosoris</name>
    <dbReference type="NCBI Taxonomy" id="871324"/>
    <lineage>
        <taxon>Bacteria</taxon>
        <taxon>Pseudomonadati</taxon>
        <taxon>Bacteroidota</taxon>
        <taxon>Bacteroidia</taxon>
        <taxon>Bacteroidales</taxon>
        <taxon>Bacteroidaceae</taxon>
        <taxon>Bacteroides</taxon>
    </lineage>
</organism>
<dbReference type="Proteomes" id="UP000184192">
    <property type="component" value="Unassembled WGS sequence"/>
</dbReference>
<reference evidence="2 5" key="3">
    <citation type="submission" date="2018-08" db="EMBL/GenBank/DDBJ databases">
        <title>A genome reference for cultivated species of the human gut microbiota.</title>
        <authorList>
            <person name="Zou Y."/>
            <person name="Xue W."/>
            <person name="Luo G."/>
        </authorList>
    </citation>
    <scope>NUCLEOTIDE SEQUENCE [LARGE SCALE GENOMIC DNA]</scope>
    <source>
        <strain evidence="2 5">OF03-9BH</strain>
    </source>
</reference>